<evidence type="ECO:0000313" key="2">
    <source>
        <dbReference type="Proteomes" id="UP000269044"/>
    </source>
</evidence>
<accession>A0A0P9QS34</accession>
<reference evidence="1 2" key="1">
    <citation type="submission" date="2018-08" db="EMBL/GenBank/DDBJ databases">
        <title>Recombination of ecologically and evolutionarily significant loci maintains genetic cohesion in the Pseudomonas syringae species complex.</title>
        <authorList>
            <person name="Dillon M."/>
            <person name="Thakur S."/>
            <person name="Almeida R.N.D."/>
            <person name="Weir B.S."/>
            <person name="Guttman D.S."/>
        </authorList>
    </citation>
    <scope>NUCLEOTIDE SEQUENCE [LARGE SCALE GENOMIC DNA]</scope>
    <source>
        <strain evidence="1 2">ICMP 13052</strain>
    </source>
</reference>
<comment type="caution">
    <text evidence="1">The sequence shown here is derived from an EMBL/GenBank/DDBJ whole genome shotgun (WGS) entry which is preliminary data.</text>
</comment>
<gene>
    <name evidence="1" type="ORF">ALQ08_05080</name>
</gene>
<dbReference type="AlphaFoldDB" id="A0A0P9QS34"/>
<sequence>MVINRSNKLIYLKDQEFVLKSTKDLIQKTTDLVPQLFAGGRKKHPFLAYISGMILRSSDIDIFLSLILGACLSGKAADSNARKLFEFLGYKFPGQNAINSLLPALKYLLAGLHKARILTLPYEFSRPLSTWIGELKDSDSCYSEVILAFRSLDTEKWPDPSKGGSYSAEEKTNRRLFTTATKVAFASGWVAPEDITAADILAWRDIKVVESRDGGTHQTTPIPMNDLLDFLQSTFGERLRFNVSKVRLDINTTIRVAPHSVVEYLPRIFEDTTSPLAVIDELLASPLRGMASFSNKDISEYDIVRALLSIGIDISKSYSCWLEAQKLFMRFQQYTNEKSWGTLFGRFNMYVFIYLPLWFNSNPESNIEYPDTPSKFEGALFYEGLQGPSPDRPLTLVQFYEYAGFTYSATVARNARTFFDHLVKMHTLIGDEKPVKQPVHRTPRETGRDKTVKHALSRPLENLFHKYLLAKQSQADFINENVDVVWAEIRKKVRSVGRRVFEIDLRELGSVAEVSHENHSYPVSKFHVESLLFTSYKDQIYFNPATYVFPFCLLRGGFRGQNLQWLDADTYDRMSEPSNRHARELDWCWVNTDKIQKKAFCAYVRPSVMNMLDIQRDWRDRLLKLGCDAFSKRVDYEGKKGTRWGQIKCLFANNVRSGAPVSDKVYTSLWVYTLLDFQNWLKFSGLAAETFVAYMPVKTGSNSRRISFNWNDWEKKDFPLDSVKIDTKDYPDGAVPFCPVNLRAKITPHSGRVTHITLLREHADAASVCLTTGQSADMTDYYDRGEVSLIRKLEGVLNKNDSGWQLTGPTLPSAQAKNISDKILQAQVHGSVQNLIDDFSLLSLPHPDPARSGEEGIHIIAREKSSSLGVANTHLCSLNMNCSADVISILGGKFRCSWCPYAIFSTDLIFEVSAKRHYLAEELYRVTRQLDNYRTTKRVAAAEIEMLSQTTKTMAEDVLGWYVVEKTLDMFIRSKQKGLSSASYLVSDREKALMEIKNHVVRTDSVEAFMYRFEQVCDNPLTMSEDFRDKINRGVRYLLAQSGDVTAAVMYASSVSPEMKLAALMRERASFGGIEIESLVKFINMPQEEWSTAVLSQRSEDEFNSDFVKELLGYE</sequence>
<evidence type="ECO:0000313" key="1">
    <source>
        <dbReference type="EMBL" id="RMQ17600.1"/>
    </source>
</evidence>
<proteinExistence type="predicted"/>
<organism evidence="1 2">
    <name type="scientific">Pseudomonas syringae pv. delphinii</name>
    <dbReference type="NCBI Taxonomy" id="192088"/>
    <lineage>
        <taxon>Bacteria</taxon>
        <taxon>Pseudomonadati</taxon>
        <taxon>Pseudomonadota</taxon>
        <taxon>Gammaproteobacteria</taxon>
        <taxon>Pseudomonadales</taxon>
        <taxon>Pseudomonadaceae</taxon>
        <taxon>Pseudomonas</taxon>
    </lineage>
</organism>
<protein>
    <submittedName>
        <fullName evidence="1">Uncharacterized protein</fullName>
    </submittedName>
</protein>
<name>A0A0P9QS34_9PSED</name>
<dbReference type="Proteomes" id="UP000269044">
    <property type="component" value="Unassembled WGS sequence"/>
</dbReference>
<dbReference type="EMBL" id="RBRA01000331">
    <property type="protein sequence ID" value="RMQ17600.1"/>
    <property type="molecule type" value="Genomic_DNA"/>
</dbReference>